<dbReference type="CDD" id="cd00293">
    <property type="entry name" value="USP-like"/>
    <property type="match status" value="1"/>
</dbReference>
<name>A0A4R5CSF8_9FLAO</name>
<dbReference type="InterPro" id="IPR006015">
    <property type="entry name" value="Universal_stress_UspA"/>
</dbReference>
<organism evidence="3 4">
    <name type="scientific">Flavobacterium sandaracinum</name>
    <dbReference type="NCBI Taxonomy" id="2541733"/>
    <lineage>
        <taxon>Bacteria</taxon>
        <taxon>Pseudomonadati</taxon>
        <taxon>Bacteroidota</taxon>
        <taxon>Flavobacteriia</taxon>
        <taxon>Flavobacteriales</taxon>
        <taxon>Flavobacteriaceae</taxon>
        <taxon>Flavobacterium</taxon>
    </lineage>
</organism>
<reference evidence="3 4" key="1">
    <citation type="submission" date="2019-03" db="EMBL/GenBank/DDBJ databases">
        <title>Flavobacterium LB-D12 sp. nov., isolated from arctic soil.</title>
        <authorList>
            <person name="Chaudhary D.K."/>
        </authorList>
    </citation>
    <scope>NUCLEOTIDE SEQUENCE [LARGE SCALE GENOMIC DNA]</scope>
    <source>
        <strain evidence="3 4">LB-D12</strain>
    </source>
</reference>
<dbReference type="Pfam" id="PF00582">
    <property type="entry name" value="Usp"/>
    <property type="match status" value="1"/>
</dbReference>
<dbReference type="Proteomes" id="UP000294644">
    <property type="component" value="Unassembled WGS sequence"/>
</dbReference>
<comment type="similarity">
    <text evidence="1">Belongs to the universal stress protein A family.</text>
</comment>
<dbReference type="InterPro" id="IPR014729">
    <property type="entry name" value="Rossmann-like_a/b/a_fold"/>
</dbReference>
<dbReference type="PRINTS" id="PR01438">
    <property type="entry name" value="UNVRSLSTRESS"/>
</dbReference>
<evidence type="ECO:0000259" key="2">
    <source>
        <dbReference type="Pfam" id="PF00582"/>
    </source>
</evidence>
<evidence type="ECO:0000313" key="4">
    <source>
        <dbReference type="Proteomes" id="UP000294644"/>
    </source>
</evidence>
<dbReference type="InterPro" id="IPR051688">
    <property type="entry name" value="USP_A"/>
</dbReference>
<evidence type="ECO:0000256" key="1">
    <source>
        <dbReference type="ARBA" id="ARBA00008791"/>
    </source>
</evidence>
<dbReference type="InterPro" id="IPR006016">
    <property type="entry name" value="UspA"/>
</dbReference>
<dbReference type="PANTHER" id="PTHR43010">
    <property type="entry name" value="UNIVERSAL STRESS PROTEIN SLR1230"/>
    <property type="match status" value="1"/>
</dbReference>
<protein>
    <submittedName>
        <fullName evidence="3">Universal stress protein</fullName>
    </submittedName>
</protein>
<feature type="domain" description="UspA" evidence="2">
    <location>
        <begin position="14"/>
        <end position="159"/>
    </location>
</feature>
<dbReference type="EMBL" id="SMFN01000026">
    <property type="protein sequence ID" value="TDE00715.1"/>
    <property type="molecule type" value="Genomic_DNA"/>
</dbReference>
<evidence type="ECO:0000313" key="3">
    <source>
        <dbReference type="EMBL" id="TDE00715.1"/>
    </source>
</evidence>
<dbReference type="PANTHER" id="PTHR43010:SF1">
    <property type="entry name" value="USPA DOMAIN-CONTAINING PROTEIN"/>
    <property type="match status" value="1"/>
</dbReference>
<dbReference type="SUPFAM" id="SSF52402">
    <property type="entry name" value="Adenine nucleotide alpha hydrolases-like"/>
    <property type="match status" value="1"/>
</dbReference>
<comment type="caution">
    <text evidence="3">The sequence shown here is derived from an EMBL/GenBank/DDBJ whole genome shotgun (WGS) entry which is preliminary data.</text>
</comment>
<accession>A0A4R5CSF8</accession>
<dbReference type="AlphaFoldDB" id="A0A4R5CSF8"/>
<dbReference type="OrthoDB" id="9788959at2"/>
<gene>
    <name evidence="3" type="ORF">E0F91_15710</name>
</gene>
<dbReference type="Gene3D" id="3.40.50.620">
    <property type="entry name" value="HUPs"/>
    <property type="match status" value="1"/>
</dbReference>
<keyword evidence="4" id="KW-1185">Reference proteome</keyword>
<sequence length="160" mass="17467">MSQMRNEFNGEKRMKILLATDGSKYSKTAVDEVANRLFPVNTKVCIVSVYERMSLINTLEPMGVSHEYYAEVDQNAFKSAKKITENAAKILRDKNPALIVTTVVIEGSPKSAILKEAETFGADLIIVGSHGHGVIEGFLLGSVSQAVALHAKCSVEIVRK</sequence>
<proteinExistence type="inferred from homology"/>